<gene>
    <name evidence="6" type="ORF">PSIN1315_LOCUS11181</name>
</gene>
<evidence type="ECO:0000259" key="5">
    <source>
        <dbReference type="Pfam" id="PF13622"/>
    </source>
</evidence>
<dbReference type="GO" id="GO:0047617">
    <property type="term" value="F:fatty acyl-CoA hydrolase activity"/>
    <property type="evidence" value="ECO:0007669"/>
    <property type="project" value="InterPro"/>
</dbReference>
<feature type="region of interest" description="Disordered" evidence="3">
    <location>
        <begin position="1"/>
        <end position="34"/>
    </location>
</feature>
<evidence type="ECO:0000256" key="1">
    <source>
        <dbReference type="ARBA" id="ARBA00006538"/>
    </source>
</evidence>
<sequence>MAAPPHSASSRRASGGGGRAGSSGAAGVLQRPSHALPPNVTMAILKHKHGVERVGDLVHAHGGGGGGSSDEASRRESKSGTQETLTALEKILEVETVQLAPSTGGHTQTLDLFTGVTASEGNFTPRVYGGQLIAQALNAASKTLPPGRRCHSCHCYFMSPGDTKERFVFTVERLRDGKSFCQRQVVARQRGAAVFTMMASYQSADSWDAPTALQHQKACPEGVPPPESLPTQREFFDKLLEDDRLSEEIRASVRRKFEALPPFPLDIRFVSKAIDRYFPTSPREPRQLAWVRMPPGDAPVHESVVAYASDWGLLETVALPHGVNLAHRRLRMASLDHAIYFHHPIAADEWLLFEMESTSASGERGLAHGYFYGRDGTLRCSVTQEGLVRVVNKPSTGRRAKL</sequence>
<protein>
    <recommendedName>
        <fullName evidence="7">Acyl-CoA thioesterase</fullName>
    </recommendedName>
</protein>
<evidence type="ECO:0008006" key="7">
    <source>
        <dbReference type="Google" id="ProtNLM"/>
    </source>
</evidence>
<dbReference type="CDD" id="cd03445">
    <property type="entry name" value="Thioesterase_II_repeat2"/>
    <property type="match status" value="1"/>
</dbReference>
<dbReference type="PANTHER" id="PTHR11066:SF34">
    <property type="entry name" value="ACYL-COENZYME A THIOESTERASE 8"/>
    <property type="match status" value="1"/>
</dbReference>
<dbReference type="InterPro" id="IPR042171">
    <property type="entry name" value="Acyl-CoA_hotdog"/>
</dbReference>
<accession>A0A7S3BYZ0</accession>
<feature type="region of interest" description="Disordered" evidence="3">
    <location>
        <begin position="57"/>
        <end position="83"/>
    </location>
</feature>
<dbReference type="GO" id="GO:0006637">
    <property type="term" value="P:acyl-CoA metabolic process"/>
    <property type="evidence" value="ECO:0007669"/>
    <property type="project" value="InterPro"/>
</dbReference>
<dbReference type="InterPro" id="IPR025652">
    <property type="entry name" value="TesB_C"/>
</dbReference>
<dbReference type="InterPro" id="IPR029069">
    <property type="entry name" value="HotDog_dom_sf"/>
</dbReference>
<proteinExistence type="inferred from homology"/>
<comment type="similarity">
    <text evidence="1">Belongs to the C/M/P thioester hydrolase family.</text>
</comment>
<dbReference type="Pfam" id="PF13622">
    <property type="entry name" value="4HBT_3"/>
    <property type="match status" value="1"/>
</dbReference>
<dbReference type="InterPro" id="IPR049449">
    <property type="entry name" value="TesB_ACOT8-like_N"/>
</dbReference>
<dbReference type="SUPFAM" id="SSF54637">
    <property type="entry name" value="Thioesterase/thiol ester dehydrase-isomerase"/>
    <property type="match status" value="2"/>
</dbReference>
<evidence type="ECO:0000256" key="2">
    <source>
        <dbReference type="ARBA" id="ARBA00022801"/>
    </source>
</evidence>
<dbReference type="GO" id="GO:0009062">
    <property type="term" value="P:fatty acid catabolic process"/>
    <property type="evidence" value="ECO:0007669"/>
    <property type="project" value="TreeGrafter"/>
</dbReference>
<evidence type="ECO:0000313" key="6">
    <source>
        <dbReference type="EMBL" id="CAE0147119.1"/>
    </source>
</evidence>
<dbReference type="Gene3D" id="2.40.160.210">
    <property type="entry name" value="Acyl-CoA thioesterase, double hotdog domain"/>
    <property type="match status" value="1"/>
</dbReference>
<dbReference type="InterPro" id="IPR003703">
    <property type="entry name" value="Acyl_CoA_thio"/>
</dbReference>
<dbReference type="EMBL" id="HBHY01017292">
    <property type="protein sequence ID" value="CAE0147119.1"/>
    <property type="molecule type" value="Transcribed_RNA"/>
</dbReference>
<dbReference type="PANTHER" id="PTHR11066">
    <property type="entry name" value="ACYL-COA THIOESTERASE"/>
    <property type="match status" value="1"/>
</dbReference>
<keyword evidence="2" id="KW-0378">Hydrolase</keyword>
<evidence type="ECO:0000259" key="4">
    <source>
        <dbReference type="Pfam" id="PF02551"/>
    </source>
</evidence>
<evidence type="ECO:0000256" key="3">
    <source>
        <dbReference type="SAM" id="MobiDB-lite"/>
    </source>
</evidence>
<name>A0A7S3BYZ0_9VIRI</name>
<feature type="domain" description="Acyl-CoA thioesterase-like N-terminal HotDog" evidence="5">
    <location>
        <begin position="124"/>
        <end position="201"/>
    </location>
</feature>
<dbReference type="CDD" id="cd03444">
    <property type="entry name" value="Thioesterase_II_repeat1"/>
    <property type="match status" value="1"/>
</dbReference>
<dbReference type="Pfam" id="PF02551">
    <property type="entry name" value="Acyl_CoA_thio"/>
    <property type="match status" value="1"/>
</dbReference>
<organism evidence="6">
    <name type="scientific">Prasinoderma singulare</name>
    <dbReference type="NCBI Taxonomy" id="676789"/>
    <lineage>
        <taxon>Eukaryota</taxon>
        <taxon>Viridiplantae</taxon>
        <taxon>Prasinodermophyta</taxon>
        <taxon>Prasinodermophyceae</taxon>
        <taxon>Prasinodermales</taxon>
        <taxon>Prasinodermaceae</taxon>
        <taxon>Prasinoderma</taxon>
    </lineage>
</organism>
<feature type="domain" description="Acyl-CoA thioesterase 2 C-terminal" evidence="4">
    <location>
        <begin position="293"/>
        <end position="387"/>
    </location>
</feature>
<reference evidence="6" key="1">
    <citation type="submission" date="2021-01" db="EMBL/GenBank/DDBJ databases">
        <authorList>
            <person name="Corre E."/>
            <person name="Pelletier E."/>
            <person name="Niang G."/>
            <person name="Scheremetjew M."/>
            <person name="Finn R."/>
            <person name="Kale V."/>
            <person name="Holt S."/>
            <person name="Cochrane G."/>
            <person name="Meng A."/>
            <person name="Brown T."/>
            <person name="Cohen L."/>
        </authorList>
    </citation>
    <scope>NUCLEOTIDE SEQUENCE</scope>
    <source>
        <strain evidence="6">RCC927</strain>
    </source>
</reference>
<dbReference type="AlphaFoldDB" id="A0A7S3BYZ0"/>